<dbReference type="CDD" id="cd07723">
    <property type="entry name" value="hydroxyacylglutathione_hydrolase_MBL-fold"/>
    <property type="match status" value="1"/>
</dbReference>
<dbReference type="EMBL" id="AMQN01013707">
    <property type="status" value="NOT_ANNOTATED_CDS"/>
    <property type="molecule type" value="Genomic_DNA"/>
</dbReference>
<dbReference type="Proteomes" id="UP000014760">
    <property type="component" value="Unassembled WGS sequence"/>
</dbReference>
<dbReference type="AlphaFoldDB" id="R7TJ80"/>
<dbReference type="GO" id="GO:0019243">
    <property type="term" value="P:methylglyoxal catabolic process to D-lactate via S-lactoyl-glutathione"/>
    <property type="evidence" value="ECO:0007669"/>
    <property type="project" value="InterPro"/>
</dbReference>
<dbReference type="GO" id="GO:0005739">
    <property type="term" value="C:mitochondrion"/>
    <property type="evidence" value="ECO:0007669"/>
    <property type="project" value="TreeGrafter"/>
</dbReference>
<dbReference type="Pfam" id="PF00753">
    <property type="entry name" value="Lactamase_B"/>
    <property type="match status" value="1"/>
</dbReference>
<dbReference type="OMA" id="NYAYIFY"/>
<dbReference type="SMART" id="SM00849">
    <property type="entry name" value="Lactamase_B"/>
    <property type="match status" value="1"/>
</dbReference>
<evidence type="ECO:0000256" key="1">
    <source>
        <dbReference type="ARBA" id="ARBA00001947"/>
    </source>
</evidence>
<evidence type="ECO:0000256" key="2">
    <source>
        <dbReference type="ARBA" id="ARBA00006759"/>
    </source>
</evidence>
<accession>R7TJ80</accession>
<keyword evidence="4" id="KW-0378">Hydrolase</keyword>
<dbReference type="InterPro" id="IPR036866">
    <property type="entry name" value="RibonucZ/Hydroxyglut_hydro"/>
</dbReference>
<dbReference type="InterPro" id="IPR035680">
    <property type="entry name" value="Clx_II_MBL"/>
</dbReference>
<dbReference type="GO" id="GO:0046872">
    <property type="term" value="F:metal ion binding"/>
    <property type="evidence" value="ECO:0007669"/>
    <property type="project" value="UniProtKB-KW"/>
</dbReference>
<evidence type="ECO:0000313" key="8">
    <source>
        <dbReference type="EnsemblMetazoa" id="CapteP149878"/>
    </source>
</evidence>
<dbReference type="GO" id="GO:0004416">
    <property type="term" value="F:hydroxyacylglutathione hydrolase activity"/>
    <property type="evidence" value="ECO:0007669"/>
    <property type="project" value="InterPro"/>
</dbReference>
<dbReference type="SUPFAM" id="SSF56281">
    <property type="entry name" value="Metallo-hydrolase/oxidoreductase"/>
    <property type="match status" value="1"/>
</dbReference>
<dbReference type="HOGENOM" id="CLU_030571_4_0_1"/>
<evidence type="ECO:0000313" key="7">
    <source>
        <dbReference type="EMBL" id="ELT91606.1"/>
    </source>
</evidence>
<reference evidence="9" key="1">
    <citation type="submission" date="2012-12" db="EMBL/GenBank/DDBJ databases">
        <authorList>
            <person name="Hellsten U."/>
            <person name="Grimwood J."/>
            <person name="Chapman J.A."/>
            <person name="Shapiro H."/>
            <person name="Aerts A."/>
            <person name="Otillar R.P."/>
            <person name="Terry A.Y."/>
            <person name="Boore J.L."/>
            <person name="Simakov O."/>
            <person name="Marletaz F."/>
            <person name="Cho S.-J."/>
            <person name="Edsinger-Gonzales E."/>
            <person name="Havlak P."/>
            <person name="Kuo D.-H."/>
            <person name="Larsson T."/>
            <person name="Lv J."/>
            <person name="Arendt D."/>
            <person name="Savage R."/>
            <person name="Osoegawa K."/>
            <person name="de Jong P."/>
            <person name="Lindberg D.R."/>
            <person name="Seaver E.C."/>
            <person name="Weisblat D.A."/>
            <person name="Putnam N.H."/>
            <person name="Grigoriev I.V."/>
            <person name="Rokhsar D.S."/>
        </authorList>
    </citation>
    <scope>NUCLEOTIDE SEQUENCE</scope>
    <source>
        <strain evidence="9">I ESC-2004</strain>
    </source>
</reference>
<keyword evidence="9" id="KW-1185">Reference proteome</keyword>
<keyword evidence="5" id="KW-0862">Zinc</keyword>
<comment type="similarity">
    <text evidence="2">Belongs to the metallo-beta-lactamase superfamily. Glyoxalase II family.</text>
</comment>
<dbReference type="Pfam" id="PF16123">
    <property type="entry name" value="HAGH_C"/>
    <property type="match status" value="1"/>
</dbReference>
<dbReference type="STRING" id="283909.R7TJ80"/>
<evidence type="ECO:0000256" key="4">
    <source>
        <dbReference type="ARBA" id="ARBA00022801"/>
    </source>
</evidence>
<dbReference type="PANTHER" id="PTHR11935">
    <property type="entry name" value="BETA LACTAMASE DOMAIN"/>
    <property type="match status" value="1"/>
</dbReference>
<dbReference type="OrthoDB" id="449487at2759"/>
<evidence type="ECO:0000259" key="6">
    <source>
        <dbReference type="SMART" id="SM00849"/>
    </source>
</evidence>
<sequence length="258" mass="28122">MDNYSYVITDEETGVSVLVDPADADTVQSVLRNHGITPTAILVTHKHWDHSGGNKQLRSKHRGLAVYGGRAESVPGATHTVNDGDELRFGRLSFTARVTPGHTSGHTVYVLDGTPFGAPTSLFSGDLIFLGGAGRMFEGTAAAMLSSLDVVCSLPDNTLLWPGHEYAASNLDFGAHIDSECMAIKDKQDEVAELRKTNQCTCPSTMAEEKCYNLFLRTNDVRLQTLMGVTGVNSGDEDPRQITLSRLRQAKDKYKYEL</sequence>
<keyword evidence="3" id="KW-0479">Metal-binding</keyword>
<comment type="cofactor">
    <cofactor evidence="1">
        <name>Zn(2+)</name>
        <dbReference type="ChEBI" id="CHEBI:29105"/>
    </cofactor>
</comment>
<dbReference type="Gene3D" id="3.60.15.10">
    <property type="entry name" value="Ribonuclease Z/Hydroxyacylglutathione hydrolase-like"/>
    <property type="match status" value="1"/>
</dbReference>
<dbReference type="NCBIfam" id="TIGR03413">
    <property type="entry name" value="GSH_gloB"/>
    <property type="match status" value="1"/>
</dbReference>
<dbReference type="InterPro" id="IPR001279">
    <property type="entry name" value="Metallo-B-lactamas"/>
</dbReference>
<reference evidence="8" key="3">
    <citation type="submission" date="2015-06" db="UniProtKB">
        <authorList>
            <consortium name="EnsemblMetazoa"/>
        </authorList>
    </citation>
    <scope>IDENTIFICATION</scope>
</reference>
<reference evidence="7 9" key="2">
    <citation type="journal article" date="2013" name="Nature">
        <title>Insights into bilaterian evolution from three spiralian genomes.</title>
        <authorList>
            <person name="Simakov O."/>
            <person name="Marletaz F."/>
            <person name="Cho S.J."/>
            <person name="Edsinger-Gonzales E."/>
            <person name="Havlak P."/>
            <person name="Hellsten U."/>
            <person name="Kuo D.H."/>
            <person name="Larsson T."/>
            <person name="Lv J."/>
            <person name="Arendt D."/>
            <person name="Savage R."/>
            <person name="Osoegawa K."/>
            <person name="de Jong P."/>
            <person name="Grimwood J."/>
            <person name="Chapman J.A."/>
            <person name="Shapiro H."/>
            <person name="Aerts A."/>
            <person name="Otillar R.P."/>
            <person name="Terry A.Y."/>
            <person name="Boore J.L."/>
            <person name="Grigoriev I.V."/>
            <person name="Lindberg D.R."/>
            <person name="Seaver E.C."/>
            <person name="Weisblat D.A."/>
            <person name="Putnam N.H."/>
            <person name="Rokhsar D.S."/>
        </authorList>
    </citation>
    <scope>NUCLEOTIDE SEQUENCE</scope>
    <source>
        <strain evidence="7 9">I ESC-2004</strain>
    </source>
</reference>
<proteinExistence type="inferred from homology"/>
<feature type="domain" description="Metallo-beta-lactamase" evidence="6">
    <location>
        <begin position="2"/>
        <end position="164"/>
    </location>
</feature>
<dbReference type="HAMAP" id="MF_01374">
    <property type="entry name" value="Glyoxalase_2"/>
    <property type="match status" value="1"/>
</dbReference>
<gene>
    <name evidence="7" type="ORF">CAPTEDRAFT_149878</name>
</gene>
<dbReference type="EMBL" id="KB310412">
    <property type="protein sequence ID" value="ELT91606.1"/>
    <property type="molecule type" value="Genomic_DNA"/>
</dbReference>
<evidence type="ECO:0000256" key="3">
    <source>
        <dbReference type="ARBA" id="ARBA00022723"/>
    </source>
</evidence>
<dbReference type="InterPro" id="IPR032282">
    <property type="entry name" value="HAGH_C"/>
</dbReference>
<protein>
    <recommendedName>
        <fullName evidence="6">Metallo-beta-lactamase domain-containing protein</fullName>
    </recommendedName>
</protein>
<name>R7TJ80_CAPTE</name>
<evidence type="ECO:0000256" key="5">
    <source>
        <dbReference type="ARBA" id="ARBA00022833"/>
    </source>
</evidence>
<evidence type="ECO:0000313" key="9">
    <source>
        <dbReference type="Proteomes" id="UP000014760"/>
    </source>
</evidence>
<dbReference type="InterPro" id="IPR017782">
    <property type="entry name" value="Hydroxyacylglutathione_Hdrlase"/>
</dbReference>
<dbReference type="EnsemblMetazoa" id="CapteT149878">
    <property type="protein sequence ID" value="CapteP149878"/>
    <property type="gene ID" value="CapteG149878"/>
</dbReference>
<dbReference type="PANTHER" id="PTHR11935:SF116">
    <property type="entry name" value="HYDROLASE PNKD-RELATED"/>
    <property type="match status" value="1"/>
</dbReference>
<organism evidence="7">
    <name type="scientific">Capitella teleta</name>
    <name type="common">Polychaete worm</name>
    <dbReference type="NCBI Taxonomy" id="283909"/>
    <lineage>
        <taxon>Eukaryota</taxon>
        <taxon>Metazoa</taxon>
        <taxon>Spiralia</taxon>
        <taxon>Lophotrochozoa</taxon>
        <taxon>Annelida</taxon>
        <taxon>Polychaeta</taxon>
        <taxon>Sedentaria</taxon>
        <taxon>Scolecida</taxon>
        <taxon>Capitellidae</taxon>
        <taxon>Capitella</taxon>
    </lineage>
</organism>